<dbReference type="InterPro" id="IPR012042">
    <property type="entry name" value="NeuTTM/CthTTM-like"/>
</dbReference>
<proteinExistence type="predicted"/>
<dbReference type="CDD" id="cd07891">
    <property type="entry name" value="CYTH-like_CthTTM-like_1"/>
    <property type="match status" value="1"/>
</dbReference>
<dbReference type="GO" id="GO:0050355">
    <property type="term" value="F:inorganic triphosphate phosphatase activity"/>
    <property type="evidence" value="ECO:0007669"/>
    <property type="project" value="UniProtKB-EC"/>
</dbReference>
<feature type="domain" description="CYTH" evidence="1">
    <location>
        <begin position="2"/>
        <end position="149"/>
    </location>
</feature>
<dbReference type="SUPFAM" id="SSF55154">
    <property type="entry name" value="CYTH-like phosphatases"/>
    <property type="match status" value="1"/>
</dbReference>
<dbReference type="InterPro" id="IPR033469">
    <property type="entry name" value="CYTH-like_dom_sf"/>
</dbReference>
<evidence type="ECO:0000313" key="2">
    <source>
        <dbReference type="EMBL" id="QEA07863.1"/>
    </source>
</evidence>
<dbReference type="EC" id="3.6.1.25" evidence="2"/>
<organism evidence="2">
    <name type="scientific">uncultured organism</name>
    <dbReference type="NCBI Taxonomy" id="155900"/>
    <lineage>
        <taxon>unclassified sequences</taxon>
        <taxon>environmental samples</taxon>
    </lineage>
</organism>
<dbReference type="Gene3D" id="2.40.320.10">
    <property type="entry name" value="Hypothetical Protein Pfu-838710-001"/>
    <property type="match status" value="1"/>
</dbReference>
<sequence length="163" mass="18409">MAEEIERKFLVTGDTWRNAADAGQPMRQGYLGGDAHASVRVRLAGVRAWLNIKGATLGVQRREYEYEIPAAEAREMLDHLCHRPLIEKTRYHVPVGGHTWEVDVFEGDNAGLVVAEVELASAEEAFTRPDWAGHEVSHLPRYYNVSLVRHPYRDWSASERAGD</sequence>
<dbReference type="PIRSF" id="PIRSF016487">
    <property type="entry name" value="CYTH_UCP016487"/>
    <property type="match status" value="1"/>
</dbReference>
<dbReference type="PANTHER" id="PTHR40114:SF1">
    <property type="entry name" value="SLR0698 PROTEIN"/>
    <property type="match status" value="1"/>
</dbReference>
<dbReference type="SMART" id="SM01118">
    <property type="entry name" value="CYTH"/>
    <property type="match status" value="1"/>
</dbReference>
<dbReference type="EMBL" id="MN079427">
    <property type="protein sequence ID" value="QEA07863.1"/>
    <property type="molecule type" value="Genomic_DNA"/>
</dbReference>
<gene>
    <name evidence="2" type="ORF">KBTEX_04228</name>
</gene>
<evidence type="ECO:0000259" key="1">
    <source>
        <dbReference type="PROSITE" id="PS51707"/>
    </source>
</evidence>
<protein>
    <submittedName>
        <fullName evidence="2">Inorganic triphosphatase</fullName>
        <ecNumber evidence="2">3.6.1.25</ecNumber>
    </submittedName>
</protein>
<name>A0A5B8RII1_9ZZZZ</name>
<reference evidence="2" key="1">
    <citation type="submission" date="2019-06" db="EMBL/GenBank/DDBJ databases">
        <authorList>
            <person name="Murdoch R.W."/>
            <person name="Fathepure B."/>
        </authorList>
    </citation>
    <scope>NUCLEOTIDE SEQUENCE</scope>
</reference>
<accession>A0A5B8RII1</accession>
<dbReference type="Pfam" id="PF01928">
    <property type="entry name" value="CYTH"/>
    <property type="match status" value="1"/>
</dbReference>
<dbReference type="InterPro" id="IPR023577">
    <property type="entry name" value="CYTH_domain"/>
</dbReference>
<dbReference type="PROSITE" id="PS51707">
    <property type="entry name" value="CYTH"/>
    <property type="match status" value="1"/>
</dbReference>
<dbReference type="AlphaFoldDB" id="A0A5B8RII1"/>
<dbReference type="PANTHER" id="PTHR40114">
    <property type="entry name" value="SLR0698 PROTEIN"/>
    <property type="match status" value="1"/>
</dbReference>
<keyword evidence="2" id="KW-0378">Hydrolase</keyword>